<organism evidence="1 2">
    <name type="scientific">Salinicola rhizosphaerae</name>
    <dbReference type="NCBI Taxonomy" id="1443141"/>
    <lineage>
        <taxon>Bacteria</taxon>
        <taxon>Pseudomonadati</taxon>
        <taxon>Pseudomonadota</taxon>
        <taxon>Gammaproteobacteria</taxon>
        <taxon>Oceanospirillales</taxon>
        <taxon>Halomonadaceae</taxon>
        <taxon>Salinicola</taxon>
    </lineage>
</organism>
<dbReference type="RefSeq" id="WP_189444951.1">
    <property type="nucleotide sequence ID" value="NZ_BMZI01000005.1"/>
</dbReference>
<gene>
    <name evidence="1" type="ORF">GCM10009038_23980</name>
</gene>
<dbReference type="SUPFAM" id="SSF52540">
    <property type="entry name" value="P-loop containing nucleoside triphosphate hydrolases"/>
    <property type="match status" value="1"/>
</dbReference>
<evidence type="ECO:0000313" key="2">
    <source>
        <dbReference type="Proteomes" id="UP000646745"/>
    </source>
</evidence>
<protein>
    <recommendedName>
        <fullName evidence="3">Sulfotransferase family protein</fullName>
    </recommendedName>
</protein>
<dbReference type="InterPro" id="IPR027417">
    <property type="entry name" value="P-loop_NTPase"/>
</dbReference>
<dbReference type="Proteomes" id="UP000646745">
    <property type="component" value="Unassembled WGS sequence"/>
</dbReference>
<comment type="caution">
    <text evidence="1">The sequence shown here is derived from an EMBL/GenBank/DDBJ whole genome shotgun (WGS) entry which is preliminary data.</text>
</comment>
<evidence type="ECO:0000313" key="1">
    <source>
        <dbReference type="EMBL" id="GHB24125.1"/>
    </source>
</evidence>
<keyword evidence="2" id="KW-1185">Reference proteome</keyword>
<reference evidence="2" key="1">
    <citation type="journal article" date="2019" name="Int. J. Syst. Evol. Microbiol.">
        <title>The Global Catalogue of Microorganisms (GCM) 10K type strain sequencing project: providing services to taxonomists for standard genome sequencing and annotation.</title>
        <authorList>
            <consortium name="The Broad Institute Genomics Platform"/>
            <consortium name="The Broad Institute Genome Sequencing Center for Infectious Disease"/>
            <person name="Wu L."/>
            <person name="Ma J."/>
        </authorList>
    </citation>
    <scope>NUCLEOTIDE SEQUENCE [LARGE SCALE GENOMIC DNA]</scope>
    <source>
        <strain evidence="2">KCTC 32998</strain>
    </source>
</reference>
<name>A0ABQ3E2E3_9GAMM</name>
<evidence type="ECO:0008006" key="3">
    <source>
        <dbReference type="Google" id="ProtNLM"/>
    </source>
</evidence>
<sequence>MKLFLHPGHAKCGSTSIQKAIIRNRAPLAERGIVVPDHELRLPGEPGFSPHGETPREFFRRLMETQDMQPLASRLNAWRESSSWRDGTFLISAENLINHLMGPIGRAIHGLLAETFESVEVVYYIRRQDEYLLSAWQQWGFKQGKSFATYLEEARKRSNPHFWAVSQVFGQIYGANQVAVVPLDRHALREGDLLTDFFHRLMGDTAALDFDKTRSNVSWNPYLCEVLAEKRELFRDIHDDDLKQRLLKLLGPGSELFRRESAFMSPEDAISIMAHHEEENRRLHRHFFPGTDFDAVFGTQATSAVSRGEAEAMSLEREREIYKRAIWDLIGLLQSEARSQAAQPA</sequence>
<dbReference type="EMBL" id="BMZI01000005">
    <property type="protein sequence ID" value="GHB24125.1"/>
    <property type="molecule type" value="Genomic_DNA"/>
</dbReference>
<proteinExistence type="predicted"/>
<accession>A0ABQ3E2E3</accession>